<dbReference type="EMBL" id="QEAS01000038">
    <property type="protein sequence ID" value="PWG78033.1"/>
    <property type="molecule type" value="Genomic_DNA"/>
</dbReference>
<accession>A0A2U2P9I0</accession>
<dbReference type="Proteomes" id="UP000245647">
    <property type="component" value="Unassembled WGS sequence"/>
</dbReference>
<dbReference type="AlphaFoldDB" id="A0A2U2P9I0"/>
<evidence type="ECO:0000313" key="2">
    <source>
        <dbReference type="Proteomes" id="UP000245647"/>
    </source>
</evidence>
<evidence type="ECO:0000313" key="1">
    <source>
        <dbReference type="EMBL" id="PWG78033.1"/>
    </source>
</evidence>
<gene>
    <name evidence="1" type="ORF">DDR33_24295</name>
</gene>
<keyword evidence="2" id="KW-1185">Reference proteome</keyword>
<comment type="caution">
    <text evidence="1">The sequence shown here is derived from an EMBL/GenBank/DDBJ whole genome shotgun (WGS) entry which is preliminary data.</text>
</comment>
<reference evidence="1 2" key="1">
    <citation type="submission" date="2018-04" db="EMBL/GenBank/DDBJ databases">
        <title>Pedobacter chongqingensis sp. nov., isolated from a rottenly hemp rope.</title>
        <authorList>
            <person name="Cai Y."/>
        </authorList>
    </citation>
    <scope>NUCLEOTIDE SEQUENCE [LARGE SCALE GENOMIC DNA]</scope>
    <source>
        <strain evidence="1 2">FJ4-8</strain>
    </source>
</reference>
<name>A0A2U2P9I0_9SPHI</name>
<protein>
    <submittedName>
        <fullName evidence="1">Uncharacterized protein</fullName>
    </submittedName>
</protein>
<sequence>MIWINTNVWGFSNKERKRESVVQFAIGSNSKDTIDFASIVKGNTELVEASINRDTLKIVSENRSFFYPFGRYKSISLIRSHNPLFNIIIEKAKLPNRSFTNIYKLIYKNSFVKLIKDPDLEGLGVVSGKIKDKGLKLQNGVEVGMTKSAFLNLYFNDSAPQFEKIKVVEIISGAAGIWHYYYFKDDVLSSIAFDSDYVLDGI</sequence>
<organism evidence="1 2">
    <name type="scientific">Pararcticibacter amylolyticus</name>
    <dbReference type="NCBI Taxonomy" id="2173175"/>
    <lineage>
        <taxon>Bacteria</taxon>
        <taxon>Pseudomonadati</taxon>
        <taxon>Bacteroidota</taxon>
        <taxon>Sphingobacteriia</taxon>
        <taxon>Sphingobacteriales</taxon>
        <taxon>Sphingobacteriaceae</taxon>
        <taxon>Pararcticibacter</taxon>
    </lineage>
</organism>
<proteinExistence type="predicted"/>